<feature type="transmembrane region" description="Helical" evidence="9">
    <location>
        <begin position="128"/>
        <end position="152"/>
    </location>
</feature>
<dbReference type="Pfam" id="PF04290">
    <property type="entry name" value="DctQ"/>
    <property type="match status" value="1"/>
</dbReference>
<dbReference type="InterPro" id="IPR007387">
    <property type="entry name" value="TRAP_DctQ"/>
</dbReference>
<dbReference type="GO" id="GO:0005886">
    <property type="term" value="C:plasma membrane"/>
    <property type="evidence" value="ECO:0007669"/>
    <property type="project" value="UniProtKB-SubCell"/>
</dbReference>
<accession>A0A8K0V804</accession>
<name>A0A8K0V804_9RHOB</name>
<feature type="transmembrane region" description="Helical" evidence="9">
    <location>
        <begin position="85"/>
        <end position="108"/>
    </location>
</feature>
<evidence type="ECO:0000256" key="6">
    <source>
        <dbReference type="ARBA" id="ARBA00022989"/>
    </source>
</evidence>
<evidence type="ECO:0000256" key="8">
    <source>
        <dbReference type="ARBA" id="ARBA00038436"/>
    </source>
</evidence>
<evidence type="ECO:0000256" key="4">
    <source>
        <dbReference type="ARBA" id="ARBA00022519"/>
    </source>
</evidence>
<comment type="caution">
    <text evidence="11">The sequence shown here is derived from an EMBL/GenBank/DDBJ whole genome shotgun (WGS) entry which is preliminary data.</text>
</comment>
<evidence type="ECO:0000313" key="12">
    <source>
        <dbReference type="Proteomes" id="UP000648908"/>
    </source>
</evidence>
<keyword evidence="7 9" id="KW-0472">Membrane</keyword>
<dbReference type="GO" id="GO:0022857">
    <property type="term" value="F:transmembrane transporter activity"/>
    <property type="evidence" value="ECO:0007669"/>
    <property type="project" value="UniProtKB-UniRule"/>
</dbReference>
<dbReference type="Proteomes" id="UP000648908">
    <property type="component" value="Unassembled WGS sequence"/>
</dbReference>
<dbReference type="PANTHER" id="PTHR35011">
    <property type="entry name" value="2,3-DIKETO-L-GULONATE TRAP TRANSPORTER SMALL PERMEASE PROTEIN YIAM"/>
    <property type="match status" value="1"/>
</dbReference>
<organism evidence="11 12">
    <name type="scientific">Szabonella alba</name>
    <dbReference type="NCBI Taxonomy" id="2804194"/>
    <lineage>
        <taxon>Bacteria</taxon>
        <taxon>Pseudomonadati</taxon>
        <taxon>Pseudomonadota</taxon>
        <taxon>Alphaproteobacteria</taxon>
        <taxon>Rhodobacterales</taxon>
        <taxon>Paracoccaceae</taxon>
        <taxon>Szabonella</taxon>
    </lineage>
</organism>
<evidence type="ECO:0000313" key="11">
    <source>
        <dbReference type="EMBL" id="MBL4917409.1"/>
    </source>
</evidence>
<dbReference type="EMBL" id="JAESVN010000003">
    <property type="protein sequence ID" value="MBL4917409.1"/>
    <property type="molecule type" value="Genomic_DNA"/>
</dbReference>
<evidence type="ECO:0000256" key="9">
    <source>
        <dbReference type="RuleBase" id="RU369079"/>
    </source>
</evidence>
<evidence type="ECO:0000256" key="3">
    <source>
        <dbReference type="ARBA" id="ARBA00022475"/>
    </source>
</evidence>
<comment type="subunit">
    <text evidence="9">The complex comprises the extracytoplasmic solute receptor protein and the two transmembrane proteins.</text>
</comment>
<proteinExistence type="inferred from homology"/>
<evidence type="ECO:0000256" key="7">
    <source>
        <dbReference type="ARBA" id="ARBA00023136"/>
    </source>
</evidence>
<comment type="subcellular location">
    <subcellularLocation>
        <location evidence="1 9">Cell inner membrane</location>
        <topology evidence="1 9">Multi-pass membrane protein</topology>
    </subcellularLocation>
</comment>
<keyword evidence="2 9" id="KW-0813">Transport</keyword>
<keyword evidence="6 9" id="KW-1133">Transmembrane helix</keyword>
<gene>
    <name evidence="11" type="ORF">JL811_09260</name>
</gene>
<keyword evidence="12" id="KW-1185">Reference proteome</keyword>
<comment type="similarity">
    <text evidence="8 9">Belongs to the TRAP transporter small permease family.</text>
</comment>
<evidence type="ECO:0000256" key="5">
    <source>
        <dbReference type="ARBA" id="ARBA00022692"/>
    </source>
</evidence>
<protein>
    <recommendedName>
        <fullName evidence="9">TRAP transporter small permease protein</fullName>
    </recommendedName>
</protein>
<feature type="transmembrane region" description="Helical" evidence="9">
    <location>
        <begin position="7"/>
        <end position="31"/>
    </location>
</feature>
<reference evidence="11" key="1">
    <citation type="submission" date="2021-01" db="EMBL/GenBank/DDBJ databases">
        <title>Tabrizicola alba sp. nov. a motile alkaliphilic bacterium isolated from a soda lake.</title>
        <authorList>
            <person name="Szuroczki S."/>
            <person name="Abbaszade G."/>
            <person name="Schumann P."/>
            <person name="Toth E."/>
        </authorList>
    </citation>
    <scope>NUCLEOTIDE SEQUENCE</scope>
    <source>
        <strain evidence="11">DMG-N-6</strain>
    </source>
</reference>
<feature type="domain" description="Tripartite ATP-independent periplasmic transporters DctQ component" evidence="10">
    <location>
        <begin position="22"/>
        <end position="155"/>
    </location>
</feature>
<dbReference type="AlphaFoldDB" id="A0A8K0V804"/>
<evidence type="ECO:0000256" key="1">
    <source>
        <dbReference type="ARBA" id="ARBA00004429"/>
    </source>
</evidence>
<evidence type="ECO:0000256" key="2">
    <source>
        <dbReference type="ARBA" id="ARBA00022448"/>
    </source>
</evidence>
<evidence type="ECO:0000259" key="10">
    <source>
        <dbReference type="Pfam" id="PF04290"/>
    </source>
</evidence>
<dbReference type="InterPro" id="IPR055348">
    <property type="entry name" value="DctQ"/>
</dbReference>
<dbReference type="PANTHER" id="PTHR35011:SF4">
    <property type="entry name" value="SLL1102 PROTEIN"/>
    <property type="match status" value="1"/>
</dbReference>
<sequence length="176" mass="20663">MRTINRINIIIGHAFSWLAIAIFVVCFWVVIERYFFGQTRLWMQDLYVWLNGAMFTAVAAFALYRNDHVRVDIFFRTASDRRRAVMDLIGVCLFLLPFMVVIWIYAYPNVMRSWARFEPSANVGGMPGLYILRSFILGFAVLIALQGISMLIRSVLILVRREDLVPEDFRYKYDQE</sequence>
<keyword evidence="3" id="KW-1003">Cell membrane</keyword>
<keyword evidence="4 9" id="KW-0997">Cell inner membrane</keyword>
<feature type="transmembrane region" description="Helical" evidence="9">
    <location>
        <begin position="46"/>
        <end position="64"/>
    </location>
</feature>
<keyword evidence="5 9" id="KW-0812">Transmembrane</keyword>
<comment type="function">
    <text evidence="9">Part of the tripartite ATP-independent periplasmic (TRAP) transport system.</text>
</comment>